<keyword evidence="2" id="KW-1185">Reference proteome</keyword>
<dbReference type="Proteomes" id="UP001230504">
    <property type="component" value="Unassembled WGS sequence"/>
</dbReference>
<evidence type="ECO:0000313" key="2">
    <source>
        <dbReference type="Proteomes" id="UP001230504"/>
    </source>
</evidence>
<accession>A0AAD8V3A0</accession>
<dbReference type="RefSeq" id="XP_060411545.1">
    <property type="nucleotide sequence ID" value="XM_060558396.1"/>
</dbReference>
<organism evidence="1 2">
    <name type="scientific">Colletotrichum navitas</name>
    <dbReference type="NCBI Taxonomy" id="681940"/>
    <lineage>
        <taxon>Eukaryota</taxon>
        <taxon>Fungi</taxon>
        <taxon>Dikarya</taxon>
        <taxon>Ascomycota</taxon>
        <taxon>Pezizomycotina</taxon>
        <taxon>Sordariomycetes</taxon>
        <taxon>Hypocreomycetidae</taxon>
        <taxon>Glomerellales</taxon>
        <taxon>Glomerellaceae</taxon>
        <taxon>Colletotrichum</taxon>
        <taxon>Colletotrichum graminicola species complex</taxon>
    </lineage>
</organism>
<reference evidence="1" key="1">
    <citation type="submission" date="2021-06" db="EMBL/GenBank/DDBJ databases">
        <title>Comparative genomics, transcriptomics and evolutionary studies reveal genomic signatures of adaptation to plant cell wall in hemibiotrophic fungi.</title>
        <authorList>
            <consortium name="DOE Joint Genome Institute"/>
            <person name="Baroncelli R."/>
            <person name="Diaz J.F."/>
            <person name="Benocci T."/>
            <person name="Peng M."/>
            <person name="Battaglia E."/>
            <person name="Haridas S."/>
            <person name="Andreopoulos W."/>
            <person name="Labutti K."/>
            <person name="Pangilinan J."/>
            <person name="Floch G.L."/>
            <person name="Makela M.R."/>
            <person name="Henrissat B."/>
            <person name="Grigoriev I.V."/>
            <person name="Crouch J.A."/>
            <person name="De Vries R.P."/>
            <person name="Sukno S.A."/>
            <person name="Thon M.R."/>
        </authorList>
    </citation>
    <scope>NUCLEOTIDE SEQUENCE</scope>
    <source>
        <strain evidence="1">CBS 125086</strain>
    </source>
</reference>
<protein>
    <submittedName>
        <fullName evidence="1">Uncharacterized protein</fullName>
    </submittedName>
</protein>
<gene>
    <name evidence="1" type="ORF">LY79DRAFT_561337</name>
</gene>
<evidence type="ECO:0000313" key="1">
    <source>
        <dbReference type="EMBL" id="KAK1580508.1"/>
    </source>
</evidence>
<name>A0AAD8V3A0_9PEZI</name>
<dbReference type="AlphaFoldDB" id="A0AAD8V3A0"/>
<dbReference type="EMBL" id="JAHLJV010000054">
    <property type="protein sequence ID" value="KAK1580508.1"/>
    <property type="molecule type" value="Genomic_DNA"/>
</dbReference>
<comment type="caution">
    <text evidence="1">The sequence shown here is derived from an EMBL/GenBank/DDBJ whole genome shotgun (WGS) entry which is preliminary data.</text>
</comment>
<sequence>MQSHECECKTYGRPSGIGCSCTDTRPKPGMQRARLKYDCAIQSIAVGSEHASQGLESGWADKRVFIACWPRFRLSITNRTIRGPTSESQAVPSDTSVCLLNPVVLPERRLDACSTRCIPNHESLAINCLRMRFPDPNVWRSPCWPGGSLHRLTGASRTVGPWESPPIATLDWQGCLGIALAEGLQIRIMKGHARISFDNGTSVYTTRPRRGPTLAYQAGLNVAFTMSAGNGV</sequence>
<proteinExistence type="predicted"/>
<dbReference type="GeneID" id="85442636"/>